<gene>
    <name evidence="2" type="ORF">DL762_010505</name>
</gene>
<dbReference type="InterPro" id="IPR029063">
    <property type="entry name" value="SAM-dependent_MTases_sf"/>
</dbReference>
<dbReference type="Gene3D" id="3.40.50.150">
    <property type="entry name" value="Vaccinia Virus protein VP39"/>
    <property type="match status" value="1"/>
</dbReference>
<evidence type="ECO:0000313" key="3">
    <source>
        <dbReference type="Proteomes" id="UP000294003"/>
    </source>
</evidence>
<dbReference type="Pfam" id="PF13489">
    <property type="entry name" value="Methyltransf_23"/>
    <property type="match status" value="1"/>
</dbReference>
<dbReference type="EMBL" id="QJNS01000729">
    <property type="protein sequence ID" value="RYO74321.1"/>
    <property type="molecule type" value="Genomic_DNA"/>
</dbReference>
<feature type="region of interest" description="Disordered" evidence="1">
    <location>
        <begin position="418"/>
        <end position="468"/>
    </location>
</feature>
<sequence>MQSVRAPLARAGVLARQCGGTNNVIWRCTVCRRFASASGSKPPTRPNTPKPLPYKPARPKPQPGDPPAKASPEPAGGSSKAQAVSELVRSRWFPLFGIGAATVCISYFLAAQAVHWNKEPVECYAPGLEPQAPTGRPSIQSPVEFDLHLDKSEWRLGITKLRRKLAAEARGHVLEVAVGTGRNLEFYDWAGITATPEEAKKRALEKLKKVRGDRSKLADLGADEVRSFTGIDISPPMLDIALRRVRQVVPHMADALPKRPLFTRLASRGQHGLDCIALRDDKLRVFATDAQSTLPPPPMGDKYDTVIQTFGLCSVRDPTVLLAKMASIVKPETGRIILLEHGRSWWDMVNGLLDRSARGHFDRFGCWWNRDIELIVRDAERRVPGLEVVKLERPGFLTMGTHIWIELRLRREVAIPKVNDGPGKAGERRSPDDKEEKPSGSWFGNVSGSGSVPSIKKEPLGAEGTLIF</sequence>
<dbReference type="PANTHER" id="PTHR42912:SF83">
    <property type="entry name" value="METHYLTRANSFERASE TYPE 11 DOMAIN-CONTAINING PROTEIN"/>
    <property type="match status" value="1"/>
</dbReference>
<organism evidence="2 3">
    <name type="scientific">Monosporascus cannonballus</name>
    <dbReference type="NCBI Taxonomy" id="155416"/>
    <lineage>
        <taxon>Eukaryota</taxon>
        <taxon>Fungi</taxon>
        <taxon>Dikarya</taxon>
        <taxon>Ascomycota</taxon>
        <taxon>Pezizomycotina</taxon>
        <taxon>Sordariomycetes</taxon>
        <taxon>Xylariomycetidae</taxon>
        <taxon>Xylariales</taxon>
        <taxon>Xylariales incertae sedis</taxon>
        <taxon>Monosporascus</taxon>
    </lineage>
</organism>
<dbReference type="InterPro" id="IPR050508">
    <property type="entry name" value="Methyltransf_Superfamily"/>
</dbReference>
<dbReference type="SUPFAM" id="SSF53335">
    <property type="entry name" value="S-adenosyl-L-methionine-dependent methyltransferases"/>
    <property type="match status" value="1"/>
</dbReference>
<feature type="region of interest" description="Disordered" evidence="1">
    <location>
        <begin position="36"/>
        <end position="81"/>
    </location>
</feature>
<evidence type="ECO:0000313" key="2">
    <source>
        <dbReference type="EMBL" id="RYO74321.1"/>
    </source>
</evidence>
<dbReference type="Proteomes" id="UP000294003">
    <property type="component" value="Unassembled WGS sequence"/>
</dbReference>
<name>A0ABY0GQP7_9PEZI</name>
<keyword evidence="3" id="KW-1185">Reference proteome</keyword>
<dbReference type="PANTHER" id="PTHR42912">
    <property type="entry name" value="METHYLTRANSFERASE"/>
    <property type="match status" value="1"/>
</dbReference>
<reference evidence="2 3" key="1">
    <citation type="submission" date="2018-06" db="EMBL/GenBank/DDBJ databases">
        <title>Complete Genomes of Monosporascus.</title>
        <authorList>
            <person name="Robinson A.J."/>
            <person name="Natvig D.O."/>
        </authorList>
    </citation>
    <scope>NUCLEOTIDE SEQUENCE [LARGE SCALE GENOMIC DNA]</scope>
    <source>
        <strain evidence="2 3">CBS 609.92</strain>
    </source>
</reference>
<protein>
    <submittedName>
        <fullName evidence="2">Uncharacterized protein</fullName>
    </submittedName>
</protein>
<accession>A0ABY0GQP7</accession>
<proteinExistence type="predicted"/>
<comment type="caution">
    <text evidence="2">The sequence shown here is derived from an EMBL/GenBank/DDBJ whole genome shotgun (WGS) entry which is preliminary data.</text>
</comment>
<feature type="compositionally biased region" description="Polar residues" evidence="1">
    <location>
        <begin position="442"/>
        <end position="452"/>
    </location>
</feature>
<evidence type="ECO:0000256" key="1">
    <source>
        <dbReference type="SAM" id="MobiDB-lite"/>
    </source>
</evidence>
<feature type="compositionally biased region" description="Pro residues" evidence="1">
    <location>
        <begin position="43"/>
        <end position="66"/>
    </location>
</feature>
<feature type="compositionally biased region" description="Basic and acidic residues" evidence="1">
    <location>
        <begin position="425"/>
        <end position="438"/>
    </location>
</feature>